<evidence type="ECO:0000313" key="2">
    <source>
        <dbReference type="EMBL" id="QTA90431.1"/>
    </source>
</evidence>
<sequence>MEPLRIILSLLSDRVRTDTRNLYVMELFYEDIISSIPSQDRHPESLCDGTLRPFPEDKG</sequence>
<dbReference type="EMBL" id="CP061800">
    <property type="protein sequence ID" value="QTA90431.1"/>
    <property type="molecule type" value="Genomic_DNA"/>
</dbReference>
<proteinExistence type="predicted"/>
<evidence type="ECO:0000313" key="3">
    <source>
        <dbReference type="Proteomes" id="UP000663722"/>
    </source>
</evidence>
<dbReference type="Proteomes" id="UP000663722">
    <property type="component" value="Chromosome"/>
</dbReference>
<reference evidence="2" key="1">
    <citation type="journal article" date="2021" name="Microb. Physiol.">
        <title>Proteogenomic Insights into the Physiology of Marine, Sulfate-Reducing, Filamentous Desulfonema limicola and Desulfonema magnum.</title>
        <authorList>
            <person name="Schnaars V."/>
            <person name="Wohlbrand L."/>
            <person name="Scheve S."/>
            <person name="Hinrichs C."/>
            <person name="Reinhardt R."/>
            <person name="Rabus R."/>
        </authorList>
    </citation>
    <scope>NUCLEOTIDE SEQUENCE</scope>
    <source>
        <strain evidence="2">4be13</strain>
    </source>
</reference>
<feature type="region of interest" description="Disordered" evidence="1">
    <location>
        <begin position="40"/>
        <end position="59"/>
    </location>
</feature>
<accession>A0A975GQW1</accession>
<name>A0A975GQW1_9BACT</name>
<dbReference type="KEGG" id="dmm:dnm_064920"/>
<organism evidence="2 3">
    <name type="scientific">Desulfonema magnum</name>
    <dbReference type="NCBI Taxonomy" id="45655"/>
    <lineage>
        <taxon>Bacteria</taxon>
        <taxon>Pseudomonadati</taxon>
        <taxon>Thermodesulfobacteriota</taxon>
        <taxon>Desulfobacteria</taxon>
        <taxon>Desulfobacterales</taxon>
        <taxon>Desulfococcaceae</taxon>
        <taxon>Desulfonema</taxon>
    </lineage>
</organism>
<gene>
    <name evidence="2" type="ORF">dnm_064920</name>
</gene>
<evidence type="ECO:0000256" key="1">
    <source>
        <dbReference type="SAM" id="MobiDB-lite"/>
    </source>
</evidence>
<protein>
    <submittedName>
        <fullName evidence="2">Uncharacterized protein</fullName>
    </submittedName>
</protein>
<dbReference type="AlphaFoldDB" id="A0A975GQW1"/>
<keyword evidence="3" id="KW-1185">Reference proteome</keyword>